<reference evidence="1" key="1">
    <citation type="submission" date="2021-05" db="EMBL/GenBank/DDBJ databases">
        <authorList>
            <person name="Alioto T."/>
            <person name="Alioto T."/>
            <person name="Gomez Garrido J."/>
        </authorList>
    </citation>
    <scope>NUCLEOTIDE SEQUENCE</scope>
</reference>
<dbReference type="EMBL" id="HBUF01552785">
    <property type="protein sequence ID" value="CAG6759480.1"/>
    <property type="molecule type" value="Transcribed_RNA"/>
</dbReference>
<sequence>MPNNKLRALKNSTKLWETSCRKVRNEEILLTRLRIGHTRITHSYLFTRSAQPTCLCGFVLTVRHIFECNRFKKFRDKLKLASFDLALSNNETEIVKTIKYLKMTNLYSKI</sequence>
<dbReference type="EMBL" id="HBUF01552784">
    <property type="protein sequence ID" value="CAG6759476.1"/>
    <property type="molecule type" value="Transcribed_RNA"/>
</dbReference>
<dbReference type="EMBL" id="HBUF01552782">
    <property type="protein sequence ID" value="CAG6759470.1"/>
    <property type="molecule type" value="Transcribed_RNA"/>
</dbReference>
<evidence type="ECO:0000313" key="1">
    <source>
        <dbReference type="EMBL" id="CAG6759470.1"/>
    </source>
</evidence>
<dbReference type="EMBL" id="HBUF01114295">
    <property type="protein sequence ID" value="CAG6640855.1"/>
    <property type="molecule type" value="Transcribed_RNA"/>
</dbReference>
<accession>A0A8D9A5C8</accession>
<organism evidence="1">
    <name type="scientific">Cacopsylla melanoneura</name>
    <dbReference type="NCBI Taxonomy" id="428564"/>
    <lineage>
        <taxon>Eukaryota</taxon>
        <taxon>Metazoa</taxon>
        <taxon>Ecdysozoa</taxon>
        <taxon>Arthropoda</taxon>
        <taxon>Hexapoda</taxon>
        <taxon>Insecta</taxon>
        <taxon>Pterygota</taxon>
        <taxon>Neoptera</taxon>
        <taxon>Paraneoptera</taxon>
        <taxon>Hemiptera</taxon>
        <taxon>Sternorrhyncha</taxon>
        <taxon>Psylloidea</taxon>
        <taxon>Psyllidae</taxon>
        <taxon>Psyllinae</taxon>
        <taxon>Cacopsylla</taxon>
    </lineage>
</organism>
<dbReference type="AlphaFoldDB" id="A0A8D9A5C8"/>
<dbReference type="EMBL" id="HBUF01552781">
    <property type="protein sequence ID" value="CAG6759466.1"/>
    <property type="molecule type" value="Transcribed_RNA"/>
</dbReference>
<name>A0A8D9A5C8_9HEMI</name>
<dbReference type="EMBL" id="HBUF01552783">
    <property type="protein sequence ID" value="CAG6759473.1"/>
    <property type="molecule type" value="Transcribed_RNA"/>
</dbReference>
<proteinExistence type="predicted"/>
<protein>
    <submittedName>
        <fullName evidence="1">Uncharacterized protein</fullName>
    </submittedName>
</protein>